<protein>
    <submittedName>
        <fullName evidence="3">DUF4934 domain-containing protein</fullName>
    </submittedName>
</protein>
<feature type="domain" description="DUF4934" evidence="2">
    <location>
        <begin position="44"/>
        <end position="144"/>
    </location>
</feature>
<feature type="signal peptide" evidence="1">
    <location>
        <begin position="1"/>
        <end position="21"/>
    </location>
</feature>
<evidence type="ECO:0000256" key="1">
    <source>
        <dbReference type="SAM" id="SignalP"/>
    </source>
</evidence>
<evidence type="ECO:0000313" key="3">
    <source>
        <dbReference type="EMBL" id="HIZ92411.1"/>
    </source>
</evidence>
<evidence type="ECO:0000313" key="4">
    <source>
        <dbReference type="Proteomes" id="UP000824108"/>
    </source>
</evidence>
<dbReference type="PROSITE" id="PS51257">
    <property type="entry name" value="PROKAR_LIPOPROTEIN"/>
    <property type="match status" value="1"/>
</dbReference>
<dbReference type="EMBL" id="DXAV01000082">
    <property type="protein sequence ID" value="HIZ92411.1"/>
    <property type="molecule type" value="Genomic_DNA"/>
</dbReference>
<reference evidence="3" key="2">
    <citation type="submission" date="2021-04" db="EMBL/GenBank/DDBJ databases">
        <authorList>
            <person name="Gilroy R."/>
        </authorList>
    </citation>
    <scope>NUCLEOTIDE SEQUENCE</scope>
    <source>
        <strain evidence="3">CHK118-2852</strain>
    </source>
</reference>
<dbReference type="InterPro" id="IPR032558">
    <property type="entry name" value="DUF4934"/>
</dbReference>
<dbReference type="AlphaFoldDB" id="A0A9D2H0L1"/>
<organism evidence="3 4">
    <name type="scientific">Candidatus Bacteroides merdavium</name>
    <dbReference type="NCBI Taxonomy" id="2838472"/>
    <lineage>
        <taxon>Bacteria</taxon>
        <taxon>Pseudomonadati</taxon>
        <taxon>Bacteroidota</taxon>
        <taxon>Bacteroidia</taxon>
        <taxon>Bacteroidales</taxon>
        <taxon>Bacteroidaceae</taxon>
        <taxon>Bacteroides</taxon>
    </lineage>
</organism>
<dbReference type="SUPFAM" id="SSF63825">
    <property type="entry name" value="YWTD domain"/>
    <property type="match status" value="1"/>
</dbReference>
<proteinExistence type="predicted"/>
<evidence type="ECO:0000259" key="2">
    <source>
        <dbReference type="Pfam" id="PF16288"/>
    </source>
</evidence>
<feature type="chain" id="PRO_5038954732" evidence="1">
    <location>
        <begin position="22"/>
        <end position="406"/>
    </location>
</feature>
<keyword evidence="1" id="KW-0732">Signal</keyword>
<name>A0A9D2H0L1_9BACE</name>
<sequence>MNKKWMYAMGAACMLAACRPAAEKGNGTLNVIDVAGAYEQQTELKVSDLGRHVRYVPLETTDSCLVGNNPKIMVLEKQLVVLTNQTAYCFDKESGRFLNAIGHTGEDPRGYSTNEPAYNPRNGLFYFVRYPDQLQRYDAQGRYQGKVKIETPPNLPTSFAFLDTLIVGHYNNLAQMNKHNRALGFFTESGLLTDTIESILPPLPPMDISDIASISVIRLGIAQAIFSQFKDGSRSFSIHGGTSLWEEDGRMRFKEPFNDTIYNVSMADGLTPWAVFSIEKYGLEPKARWSGEELDGKLLPVFMLENQRAVFFQCMEGMKKTLNGIYDKQAGTTRMCDEEKGLTDDVNHFLPFRPSACSAQGEYAQLVEAADVLDFLDENPEAKDNSALAPLLKMGEEDNPVVVLVY</sequence>
<dbReference type="Pfam" id="PF16288">
    <property type="entry name" value="DUF4934"/>
    <property type="match status" value="1"/>
</dbReference>
<reference evidence="3" key="1">
    <citation type="journal article" date="2021" name="PeerJ">
        <title>Extensive microbial diversity within the chicken gut microbiome revealed by metagenomics and culture.</title>
        <authorList>
            <person name="Gilroy R."/>
            <person name="Ravi A."/>
            <person name="Getino M."/>
            <person name="Pursley I."/>
            <person name="Horton D.L."/>
            <person name="Alikhan N.F."/>
            <person name="Baker D."/>
            <person name="Gharbi K."/>
            <person name="Hall N."/>
            <person name="Watson M."/>
            <person name="Adriaenssens E.M."/>
            <person name="Foster-Nyarko E."/>
            <person name="Jarju S."/>
            <person name="Secka A."/>
            <person name="Antonio M."/>
            <person name="Oren A."/>
            <person name="Chaudhuri R.R."/>
            <person name="La Ragione R."/>
            <person name="Hildebrand F."/>
            <person name="Pallen M.J."/>
        </authorList>
    </citation>
    <scope>NUCLEOTIDE SEQUENCE</scope>
    <source>
        <strain evidence="3">CHK118-2852</strain>
    </source>
</reference>
<gene>
    <name evidence="3" type="ORF">H9807_09910</name>
</gene>
<accession>A0A9D2H0L1</accession>
<dbReference type="Proteomes" id="UP000824108">
    <property type="component" value="Unassembled WGS sequence"/>
</dbReference>
<comment type="caution">
    <text evidence="3">The sequence shown here is derived from an EMBL/GenBank/DDBJ whole genome shotgun (WGS) entry which is preliminary data.</text>
</comment>